<comment type="caution">
    <text evidence="6">The sequence shown here is derived from an EMBL/GenBank/DDBJ whole genome shotgun (WGS) entry which is preliminary data.</text>
</comment>
<evidence type="ECO:0000313" key="6">
    <source>
        <dbReference type="EMBL" id="RNL59523.1"/>
    </source>
</evidence>
<dbReference type="CDD" id="cd17517">
    <property type="entry name" value="RMtype1_S_EcoKI_StySPI-TRD2-CR2_like"/>
    <property type="match status" value="1"/>
</dbReference>
<dbReference type="InterPro" id="IPR044946">
    <property type="entry name" value="Restrct_endonuc_typeI_TRD_sf"/>
</dbReference>
<dbReference type="EMBL" id="RHGB01000020">
    <property type="protein sequence ID" value="RNL59523.1"/>
    <property type="molecule type" value="Genomic_DNA"/>
</dbReference>
<keyword evidence="4" id="KW-0175">Coiled coil</keyword>
<keyword evidence="6" id="KW-0378">Hydrolase</keyword>
<accession>A0ABX9W173</accession>
<dbReference type="InterPro" id="IPR000055">
    <property type="entry name" value="Restrct_endonuc_typeI_TRD"/>
</dbReference>
<protein>
    <submittedName>
        <fullName evidence="6">Restriction endonuclease subunit S</fullName>
    </submittedName>
</protein>
<feature type="domain" description="Type I restriction modification DNA specificity" evidence="5">
    <location>
        <begin position="278"/>
        <end position="375"/>
    </location>
</feature>
<dbReference type="Pfam" id="PF01420">
    <property type="entry name" value="Methylase_S"/>
    <property type="match status" value="2"/>
</dbReference>
<organism evidence="6 7">
    <name type="scientific">Zhongshania marina</name>
    <dbReference type="NCBI Taxonomy" id="2304603"/>
    <lineage>
        <taxon>Bacteria</taxon>
        <taxon>Pseudomonadati</taxon>
        <taxon>Pseudomonadota</taxon>
        <taxon>Gammaproteobacteria</taxon>
        <taxon>Cellvibrionales</taxon>
        <taxon>Spongiibacteraceae</taxon>
        <taxon>Zhongshania</taxon>
    </lineage>
</organism>
<dbReference type="PANTHER" id="PTHR30408:SF12">
    <property type="entry name" value="TYPE I RESTRICTION ENZYME MJAVIII SPECIFICITY SUBUNIT"/>
    <property type="match status" value="1"/>
</dbReference>
<dbReference type="RefSeq" id="WP_123183285.1">
    <property type="nucleotide sequence ID" value="NZ_RHGB01000020.1"/>
</dbReference>
<dbReference type="SUPFAM" id="SSF116734">
    <property type="entry name" value="DNA methylase specificity domain"/>
    <property type="match status" value="2"/>
</dbReference>
<dbReference type="Gene3D" id="3.90.220.20">
    <property type="entry name" value="DNA methylase specificity domains"/>
    <property type="match status" value="2"/>
</dbReference>
<gene>
    <name evidence="6" type="ORF">D0911_15600</name>
</gene>
<name>A0ABX9W173_9GAMM</name>
<sequence>MSKLQTTPSGWKLTTLGTFMEFKNGVNADKNAYGSGTEFVNVMDIFKRNFMKKCNILGKVEITEKQKAEYSVKYGDILFNRTSEVPDEIAFSSVYLDEAEITFGGFVIRGRQKKELLDPLFAGYCFNNSSIRREMIRRSQGVVRANIGQKDLNKVPILIPPKDEQKKIASVLALWDNAIEKTEALIAAKEKQFEWLLNNLIEDDFKSCKKTLSEYASIAKKEKILSADGEKLLTVKLHCKGIEPNTRDIKVVLSSKGRPYYQRLTGEFLIGRQNFHNGGFGIVPSELDGFIASNAITTLELNQQKLIPEYLFFHFSRKNYYLRVGHIMDGTGQKELSDKQIMKLPISAPSIKVQQDIVLKLSSAKEEIKLLQTLLDKYRSQKRGLMQKLLTGEWQMSSSQLAAEGKHQELTKENVA</sequence>
<keyword evidence="2" id="KW-0680">Restriction system</keyword>
<evidence type="ECO:0000256" key="4">
    <source>
        <dbReference type="SAM" id="Coils"/>
    </source>
</evidence>
<proteinExistence type="inferred from homology"/>
<feature type="domain" description="Type I restriction modification DNA specificity" evidence="5">
    <location>
        <begin position="8"/>
        <end position="182"/>
    </location>
</feature>
<keyword evidence="7" id="KW-1185">Reference proteome</keyword>
<dbReference type="GO" id="GO:0004519">
    <property type="term" value="F:endonuclease activity"/>
    <property type="evidence" value="ECO:0007669"/>
    <property type="project" value="UniProtKB-KW"/>
</dbReference>
<reference evidence="6 7" key="1">
    <citation type="submission" date="2018-10" db="EMBL/GenBank/DDBJ databases">
        <title>Draft genome sequence of Zhongshania sp. DSW25-10.</title>
        <authorList>
            <person name="Oh J."/>
        </authorList>
    </citation>
    <scope>NUCLEOTIDE SEQUENCE [LARGE SCALE GENOMIC DNA]</scope>
    <source>
        <strain evidence="6 7">DSW25-10</strain>
    </source>
</reference>
<dbReference type="InterPro" id="IPR052021">
    <property type="entry name" value="Type-I_RS_S_subunit"/>
</dbReference>
<evidence type="ECO:0000256" key="1">
    <source>
        <dbReference type="ARBA" id="ARBA00010923"/>
    </source>
</evidence>
<evidence type="ECO:0000313" key="7">
    <source>
        <dbReference type="Proteomes" id="UP000274695"/>
    </source>
</evidence>
<keyword evidence="6" id="KW-0540">Nuclease</keyword>
<feature type="coiled-coil region" evidence="4">
    <location>
        <begin position="361"/>
        <end position="388"/>
    </location>
</feature>
<dbReference type="Proteomes" id="UP000274695">
    <property type="component" value="Unassembled WGS sequence"/>
</dbReference>
<comment type="similarity">
    <text evidence="1">Belongs to the type-I restriction system S methylase family.</text>
</comment>
<dbReference type="PANTHER" id="PTHR30408">
    <property type="entry name" value="TYPE-1 RESTRICTION ENZYME ECOKI SPECIFICITY PROTEIN"/>
    <property type="match status" value="1"/>
</dbReference>
<evidence type="ECO:0000256" key="3">
    <source>
        <dbReference type="ARBA" id="ARBA00023125"/>
    </source>
</evidence>
<evidence type="ECO:0000259" key="5">
    <source>
        <dbReference type="Pfam" id="PF01420"/>
    </source>
</evidence>
<keyword evidence="3" id="KW-0238">DNA-binding</keyword>
<keyword evidence="6" id="KW-0255">Endonuclease</keyword>
<evidence type="ECO:0000256" key="2">
    <source>
        <dbReference type="ARBA" id="ARBA00022747"/>
    </source>
</evidence>